<feature type="domain" description="Methyltransferase type 11" evidence="2">
    <location>
        <begin position="208"/>
        <end position="303"/>
    </location>
</feature>
<gene>
    <name evidence="3" type="ORF">GCM10023322_53240</name>
</gene>
<dbReference type="Gene3D" id="3.40.50.150">
    <property type="entry name" value="Vaccinia Virus protein VP39"/>
    <property type="match status" value="1"/>
</dbReference>
<reference evidence="4" key="1">
    <citation type="journal article" date="2019" name="Int. J. Syst. Evol. Microbiol.">
        <title>The Global Catalogue of Microorganisms (GCM) 10K type strain sequencing project: providing services to taxonomists for standard genome sequencing and annotation.</title>
        <authorList>
            <consortium name="The Broad Institute Genomics Platform"/>
            <consortium name="The Broad Institute Genome Sequencing Center for Infectious Disease"/>
            <person name="Wu L."/>
            <person name="Ma J."/>
        </authorList>
    </citation>
    <scope>NUCLEOTIDE SEQUENCE [LARGE SCALE GENOMIC DNA]</scope>
    <source>
        <strain evidence="4">JCM 18304</strain>
    </source>
</reference>
<feature type="compositionally biased region" description="Basic and acidic residues" evidence="1">
    <location>
        <begin position="8"/>
        <end position="19"/>
    </location>
</feature>
<feature type="region of interest" description="Disordered" evidence="1">
    <location>
        <begin position="1"/>
        <end position="20"/>
    </location>
</feature>
<keyword evidence="4" id="KW-1185">Reference proteome</keyword>
<evidence type="ECO:0000313" key="3">
    <source>
        <dbReference type="EMBL" id="GAA5192823.1"/>
    </source>
</evidence>
<organism evidence="3 4">
    <name type="scientific">Rugosimonospora acidiphila</name>
    <dbReference type="NCBI Taxonomy" id="556531"/>
    <lineage>
        <taxon>Bacteria</taxon>
        <taxon>Bacillati</taxon>
        <taxon>Actinomycetota</taxon>
        <taxon>Actinomycetes</taxon>
        <taxon>Micromonosporales</taxon>
        <taxon>Micromonosporaceae</taxon>
        <taxon>Rugosimonospora</taxon>
    </lineage>
</organism>
<sequence>MSAPAEIPRTRAIPDEDQRRHRRSVVIDTLADIVCRSSGTVPLVVIHDATRHGGHLADELAEAVYARGQPCARLPDPAPLIDRDLWRADQAAVTVVVADGPPHGDGPPTGRRDLVIYLRTPPDAHAHHGYGDAEHAADVVVDYHDPTWPVIRRVATHLEHASERVYLTETRAFFAARAATWDHKFGRDLPAYAQAIDQAAIPAGATVVDVGCGTGRAMEALRAAVGPGGAVIGVDLTPHMLTVAGDSTEPAAALLLGDARHLPLVDGSVDAIFAAGLIQHLPDPAVGLAELARVTRPGGRLILFHPSGRAAQAARHGRSLREDEALGRPCLDQLLADAGWTLTDYDDPPHRFLALAARSGLR</sequence>
<evidence type="ECO:0000313" key="4">
    <source>
        <dbReference type="Proteomes" id="UP001501570"/>
    </source>
</evidence>
<dbReference type="Pfam" id="PF08241">
    <property type="entry name" value="Methyltransf_11"/>
    <property type="match status" value="1"/>
</dbReference>
<dbReference type="PANTHER" id="PTHR43591:SF24">
    <property type="entry name" value="2-METHOXY-6-POLYPRENYL-1,4-BENZOQUINOL METHYLASE, MITOCHONDRIAL"/>
    <property type="match status" value="1"/>
</dbReference>
<dbReference type="RefSeq" id="WP_345634072.1">
    <property type="nucleotide sequence ID" value="NZ_BAABJQ010000018.1"/>
</dbReference>
<evidence type="ECO:0000259" key="2">
    <source>
        <dbReference type="Pfam" id="PF08241"/>
    </source>
</evidence>
<dbReference type="InterPro" id="IPR029063">
    <property type="entry name" value="SAM-dependent_MTases_sf"/>
</dbReference>
<dbReference type="SUPFAM" id="SSF53335">
    <property type="entry name" value="S-adenosyl-L-methionine-dependent methyltransferases"/>
    <property type="match status" value="1"/>
</dbReference>
<dbReference type="Proteomes" id="UP001501570">
    <property type="component" value="Unassembled WGS sequence"/>
</dbReference>
<evidence type="ECO:0000256" key="1">
    <source>
        <dbReference type="SAM" id="MobiDB-lite"/>
    </source>
</evidence>
<dbReference type="InterPro" id="IPR013216">
    <property type="entry name" value="Methyltransf_11"/>
</dbReference>
<comment type="caution">
    <text evidence="3">The sequence shown here is derived from an EMBL/GenBank/DDBJ whole genome shotgun (WGS) entry which is preliminary data.</text>
</comment>
<dbReference type="PANTHER" id="PTHR43591">
    <property type="entry name" value="METHYLTRANSFERASE"/>
    <property type="match status" value="1"/>
</dbReference>
<name>A0ABP9S8Q2_9ACTN</name>
<dbReference type="EMBL" id="BAABJQ010000018">
    <property type="protein sequence ID" value="GAA5192823.1"/>
    <property type="molecule type" value="Genomic_DNA"/>
</dbReference>
<proteinExistence type="predicted"/>
<dbReference type="CDD" id="cd02440">
    <property type="entry name" value="AdoMet_MTases"/>
    <property type="match status" value="1"/>
</dbReference>
<accession>A0ABP9S8Q2</accession>
<protein>
    <recommendedName>
        <fullName evidence="2">Methyltransferase type 11 domain-containing protein</fullName>
    </recommendedName>
</protein>